<dbReference type="PROSITE" id="PS50005">
    <property type="entry name" value="TPR"/>
    <property type="match status" value="1"/>
</dbReference>
<dbReference type="Pfam" id="PF14559">
    <property type="entry name" value="TPR_19"/>
    <property type="match status" value="1"/>
</dbReference>
<keyword evidence="1" id="KW-0802">TPR repeat</keyword>
<sequence length="242" mass="25440">MMLYAPEMLKGQGRQYATFLFLSLAVVAACLVAYPQVRRAPLLVAASERLLAEGKTAEALTALREAMQLGPVPLTRADAMLDAALKVGDADISGTLALLLMDAGRTVDSGLAGRAAGLLDAKGAPDAALALLEKRRGMGPLNTPEALHLGDLLRRAGRFEAALSTYDDVLRNHPGETAAQADRAETYLWMGRPAEAEHAAREMLAREPGSRAGQLVLARALASAGKTKAAIAAYKKLLGDAL</sequence>
<reference evidence="2 3" key="1">
    <citation type="submission" date="2017-06" db="EMBL/GenBank/DDBJ databases">
        <authorList>
            <person name="Kim H.J."/>
            <person name="Triplett B.A."/>
        </authorList>
    </citation>
    <scope>NUCLEOTIDE SEQUENCE [LARGE SCALE GENOMIC DNA]</scope>
    <source>
        <strain evidence="2 3">DSM 13116</strain>
    </source>
</reference>
<evidence type="ECO:0000313" key="2">
    <source>
        <dbReference type="EMBL" id="SNS26635.1"/>
    </source>
</evidence>
<feature type="repeat" description="TPR" evidence="1">
    <location>
        <begin position="143"/>
        <end position="176"/>
    </location>
</feature>
<accession>A0A239D2J5</accession>
<dbReference type="InterPro" id="IPR019734">
    <property type="entry name" value="TPR_rpt"/>
</dbReference>
<dbReference type="AlphaFoldDB" id="A0A239D2J5"/>
<gene>
    <name evidence="2" type="ORF">SAMN04488503_0082</name>
</gene>
<dbReference type="RefSeq" id="WP_143337431.1">
    <property type="nucleotide sequence ID" value="NZ_FZOC01000011.1"/>
</dbReference>
<dbReference type="SUPFAM" id="SSF48452">
    <property type="entry name" value="TPR-like"/>
    <property type="match status" value="2"/>
</dbReference>
<name>A0A239D2J5_9BACT</name>
<dbReference type="Proteomes" id="UP000198324">
    <property type="component" value="Unassembled WGS sequence"/>
</dbReference>
<dbReference type="Gene3D" id="1.25.40.10">
    <property type="entry name" value="Tetratricopeptide repeat domain"/>
    <property type="match status" value="1"/>
</dbReference>
<evidence type="ECO:0000256" key="1">
    <source>
        <dbReference type="PROSITE-ProRule" id="PRU00339"/>
    </source>
</evidence>
<dbReference type="InterPro" id="IPR011990">
    <property type="entry name" value="TPR-like_helical_dom_sf"/>
</dbReference>
<proteinExistence type="predicted"/>
<organism evidence="2 3">
    <name type="scientific">Humidesulfovibrio mexicanus</name>
    <dbReference type="NCBI Taxonomy" id="147047"/>
    <lineage>
        <taxon>Bacteria</taxon>
        <taxon>Pseudomonadati</taxon>
        <taxon>Thermodesulfobacteriota</taxon>
        <taxon>Desulfovibrionia</taxon>
        <taxon>Desulfovibrionales</taxon>
        <taxon>Desulfovibrionaceae</taxon>
        <taxon>Humidesulfovibrio</taxon>
    </lineage>
</organism>
<protein>
    <submittedName>
        <fullName evidence="2">Tetratricopeptide repeat-containing protein</fullName>
    </submittedName>
</protein>
<keyword evidence="3" id="KW-1185">Reference proteome</keyword>
<dbReference type="OrthoDB" id="9814129at2"/>
<evidence type="ECO:0000313" key="3">
    <source>
        <dbReference type="Proteomes" id="UP000198324"/>
    </source>
</evidence>
<dbReference type="EMBL" id="FZOC01000011">
    <property type="protein sequence ID" value="SNS26635.1"/>
    <property type="molecule type" value="Genomic_DNA"/>
</dbReference>